<dbReference type="PANTHER" id="PTHR43030">
    <property type="entry name" value="PHOSPHOENOLPYRUVATE SYNTHASE"/>
    <property type="match status" value="1"/>
</dbReference>
<keyword evidence="19" id="KW-1185">Reference proteome</keyword>
<dbReference type="SUPFAM" id="SSF56059">
    <property type="entry name" value="Glutathione synthetase ATP-binding domain-like"/>
    <property type="match status" value="1"/>
</dbReference>
<evidence type="ECO:0000256" key="6">
    <source>
        <dbReference type="ARBA" id="ARBA00021623"/>
    </source>
</evidence>
<comment type="caution">
    <text evidence="18">The sequence shown here is derived from an EMBL/GenBank/DDBJ whole genome shotgun (WGS) entry which is preliminary data.</text>
</comment>
<comment type="function">
    <text evidence="2">Catalyzes the phosphorylation of pyruvate to phosphoenolpyruvate.</text>
</comment>
<dbReference type="Proteomes" id="UP000667802">
    <property type="component" value="Unassembled WGS sequence"/>
</dbReference>
<dbReference type="Gene3D" id="3.50.30.10">
    <property type="entry name" value="Phosphohistidine domain"/>
    <property type="match status" value="2"/>
</dbReference>
<dbReference type="SUPFAM" id="SSF51294">
    <property type="entry name" value="Hedgehog/intein (Hint) domain"/>
    <property type="match status" value="1"/>
</dbReference>
<evidence type="ECO:0000313" key="18">
    <source>
        <dbReference type="EMBL" id="MDR9894862.1"/>
    </source>
</evidence>
<keyword evidence="11" id="KW-0068">Autocatalytic cleavage</keyword>
<evidence type="ECO:0000256" key="9">
    <source>
        <dbReference type="ARBA" id="ARBA00022741"/>
    </source>
</evidence>
<dbReference type="InterPro" id="IPR036844">
    <property type="entry name" value="Hint_dom_sf"/>
</dbReference>
<dbReference type="GO" id="GO:0008986">
    <property type="term" value="F:pyruvate, water dikinase activity"/>
    <property type="evidence" value="ECO:0007669"/>
    <property type="project" value="UniProtKB-EC"/>
</dbReference>
<comment type="pathway">
    <text evidence="3">Carbohydrate biosynthesis; gluconeogenesis.</text>
</comment>
<dbReference type="RefSeq" id="WP_208343630.1">
    <property type="nucleotide sequence ID" value="NZ_CAWQFN010000351.1"/>
</dbReference>
<dbReference type="PROSITE" id="PS50818">
    <property type="entry name" value="INTEIN_C_TER"/>
    <property type="match status" value="1"/>
</dbReference>
<evidence type="ECO:0000256" key="7">
    <source>
        <dbReference type="ARBA" id="ARBA00022679"/>
    </source>
</evidence>
<dbReference type="InterPro" id="IPR000121">
    <property type="entry name" value="PEP_util_C"/>
</dbReference>
<dbReference type="FunFam" id="3.30.470.20:FF:000017">
    <property type="entry name" value="Phosphoenolpyruvate synthase"/>
    <property type="match status" value="1"/>
</dbReference>
<evidence type="ECO:0000259" key="17">
    <source>
        <dbReference type="PROSITE" id="PS50819"/>
    </source>
</evidence>
<dbReference type="GO" id="GO:0016539">
    <property type="term" value="P:intein-mediated protein splicing"/>
    <property type="evidence" value="ECO:0007669"/>
    <property type="project" value="InterPro"/>
</dbReference>
<evidence type="ECO:0000256" key="12">
    <source>
        <dbReference type="ARBA" id="ARBA00022840"/>
    </source>
</evidence>
<dbReference type="Pfam" id="PF01326">
    <property type="entry name" value="PPDK_N"/>
    <property type="match status" value="1"/>
</dbReference>
<evidence type="ECO:0000256" key="16">
    <source>
        <dbReference type="ARBA" id="ARBA00047700"/>
    </source>
</evidence>
<dbReference type="GO" id="GO:0046872">
    <property type="term" value="F:metal ion binding"/>
    <property type="evidence" value="ECO:0007669"/>
    <property type="project" value="UniProtKB-KW"/>
</dbReference>
<evidence type="ECO:0000256" key="4">
    <source>
        <dbReference type="ARBA" id="ARBA00007837"/>
    </source>
</evidence>
<dbReference type="InterPro" id="IPR013815">
    <property type="entry name" value="ATP_grasp_subdomain_1"/>
</dbReference>
<comment type="catalytic activity">
    <reaction evidence="16">
        <text>pyruvate + ATP + H2O = phosphoenolpyruvate + AMP + phosphate + 2 H(+)</text>
        <dbReference type="Rhea" id="RHEA:11364"/>
        <dbReference type="ChEBI" id="CHEBI:15361"/>
        <dbReference type="ChEBI" id="CHEBI:15377"/>
        <dbReference type="ChEBI" id="CHEBI:15378"/>
        <dbReference type="ChEBI" id="CHEBI:30616"/>
        <dbReference type="ChEBI" id="CHEBI:43474"/>
        <dbReference type="ChEBI" id="CHEBI:58702"/>
        <dbReference type="ChEBI" id="CHEBI:456215"/>
        <dbReference type="EC" id="2.7.9.2"/>
    </reaction>
</comment>
<keyword evidence="10" id="KW-0418">Kinase</keyword>
<evidence type="ECO:0000256" key="10">
    <source>
        <dbReference type="ARBA" id="ARBA00022777"/>
    </source>
</evidence>
<dbReference type="NCBIfam" id="TIGR01443">
    <property type="entry name" value="intein_Cterm"/>
    <property type="match status" value="1"/>
</dbReference>
<dbReference type="InterPro" id="IPR002192">
    <property type="entry name" value="PPDK_AMP/ATP-bd"/>
</dbReference>
<dbReference type="PROSITE" id="PS00742">
    <property type="entry name" value="PEP_ENZYMES_2"/>
    <property type="match status" value="1"/>
</dbReference>
<dbReference type="PROSITE" id="PS50819">
    <property type="entry name" value="INTEIN_ENDONUCLEASE"/>
    <property type="match status" value="1"/>
</dbReference>
<dbReference type="InterPro" id="IPR006141">
    <property type="entry name" value="Intein_N"/>
</dbReference>
<evidence type="ECO:0000256" key="15">
    <source>
        <dbReference type="ARBA" id="ARBA00033470"/>
    </source>
</evidence>
<reference evidence="19" key="1">
    <citation type="journal article" date="2021" name="Science">
        <title>Hunting the eagle killer: A cyanobacterial neurotoxin causes vacuolar myelinopathy.</title>
        <authorList>
            <person name="Breinlinger S."/>
            <person name="Phillips T.J."/>
            <person name="Haram B.N."/>
            <person name="Mares J."/>
            <person name="Martinez Yerena J.A."/>
            <person name="Hrouzek P."/>
            <person name="Sobotka R."/>
            <person name="Henderson W.M."/>
            <person name="Schmieder P."/>
            <person name="Williams S.M."/>
            <person name="Lauderdale J.D."/>
            <person name="Wilde H.D."/>
            <person name="Gerrin W."/>
            <person name="Kust A."/>
            <person name="Washington J.W."/>
            <person name="Wagner C."/>
            <person name="Geier B."/>
            <person name="Liebeke M."/>
            <person name="Enke H."/>
            <person name="Niedermeyer T.H.J."/>
            <person name="Wilde S.B."/>
        </authorList>
    </citation>
    <scope>NUCLEOTIDE SEQUENCE [LARGE SCALE GENOMIC DNA]</scope>
    <source>
        <strain evidence="19">Thurmond2011</strain>
    </source>
</reference>
<accession>A0AAP5I4F1</accession>
<protein>
    <recommendedName>
        <fullName evidence="6">Phosphoenolpyruvate synthase</fullName>
        <ecNumber evidence="5">2.7.9.2</ecNumber>
    </recommendedName>
    <alternativeName>
        <fullName evidence="15">Pyruvate, water dikinase</fullName>
    </alternativeName>
</protein>
<comment type="similarity">
    <text evidence="4">Belongs to the PEP-utilizing enzyme family.</text>
</comment>
<dbReference type="InterPro" id="IPR008279">
    <property type="entry name" value="PEP-util_enz_mobile_dom"/>
</dbReference>
<keyword evidence="8" id="KW-0479">Metal-binding</keyword>
<organism evidence="18 19">
    <name type="scientific">Aetokthonos hydrillicola Thurmond2011</name>
    <dbReference type="NCBI Taxonomy" id="2712845"/>
    <lineage>
        <taxon>Bacteria</taxon>
        <taxon>Bacillati</taxon>
        <taxon>Cyanobacteriota</taxon>
        <taxon>Cyanophyceae</taxon>
        <taxon>Nostocales</taxon>
        <taxon>Hapalosiphonaceae</taxon>
        <taxon>Aetokthonos</taxon>
    </lineage>
</organism>
<keyword evidence="7" id="KW-0808">Transferase</keyword>
<dbReference type="GO" id="GO:0005524">
    <property type="term" value="F:ATP binding"/>
    <property type="evidence" value="ECO:0007669"/>
    <property type="project" value="UniProtKB-KW"/>
</dbReference>
<evidence type="ECO:0000256" key="1">
    <source>
        <dbReference type="ARBA" id="ARBA00001946"/>
    </source>
</evidence>
<dbReference type="Gene3D" id="2.170.16.10">
    <property type="entry name" value="Hedgehog/Intein (Hint) domain"/>
    <property type="match status" value="2"/>
</dbReference>
<keyword evidence="14" id="KW-0651">Protein splicing</keyword>
<evidence type="ECO:0000256" key="3">
    <source>
        <dbReference type="ARBA" id="ARBA00004742"/>
    </source>
</evidence>
<dbReference type="Gene3D" id="3.20.20.60">
    <property type="entry name" value="Phosphoenolpyruvate-binding domains"/>
    <property type="match status" value="1"/>
</dbReference>
<dbReference type="EC" id="2.7.9.2" evidence="5"/>
<keyword evidence="9" id="KW-0547">Nucleotide-binding</keyword>
<dbReference type="EMBL" id="JAALHA020000003">
    <property type="protein sequence ID" value="MDR9894862.1"/>
    <property type="molecule type" value="Genomic_DNA"/>
</dbReference>
<dbReference type="SUPFAM" id="SSF51621">
    <property type="entry name" value="Phosphoenolpyruvate/pyruvate domain"/>
    <property type="match status" value="1"/>
</dbReference>
<evidence type="ECO:0000256" key="8">
    <source>
        <dbReference type="ARBA" id="ARBA00022723"/>
    </source>
</evidence>
<dbReference type="Gene3D" id="3.30.1490.20">
    <property type="entry name" value="ATP-grasp fold, A domain"/>
    <property type="match status" value="1"/>
</dbReference>
<dbReference type="Gene3D" id="3.30.470.20">
    <property type="entry name" value="ATP-grasp fold, B domain"/>
    <property type="match status" value="1"/>
</dbReference>
<gene>
    <name evidence="18" type="ORF">G7B40_009830</name>
</gene>
<keyword evidence="13" id="KW-0460">Magnesium</keyword>
<dbReference type="Pfam" id="PF00391">
    <property type="entry name" value="PEP-utilizers"/>
    <property type="match status" value="2"/>
</dbReference>
<dbReference type="InterPro" id="IPR006319">
    <property type="entry name" value="PEP_synth"/>
</dbReference>
<evidence type="ECO:0000256" key="5">
    <source>
        <dbReference type="ARBA" id="ARBA00011996"/>
    </source>
</evidence>
<proteinExistence type="inferred from homology"/>
<dbReference type="InterPro" id="IPR040442">
    <property type="entry name" value="Pyrv_kinase-like_dom_sf"/>
</dbReference>
<comment type="cofactor">
    <cofactor evidence="1">
        <name>Mg(2+)</name>
        <dbReference type="ChEBI" id="CHEBI:18420"/>
    </cofactor>
</comment>
<dbReference type="InterPro" id="IPR036637">
    <property type="entry name" value="Phosphohistidine_dom_sf"/>
</dbReference>
<dbReference type="Gene3D" id="3.10.28.10">
    <property type="entry name" value="Homing endonucleases"/>
    <property type="match status" value="1"/>
</dbReference>
<evidence type="ECO:0000256" key="2">
    <source>
        <dbReference type="ARBA" id="ARBA00002988"/>
    </source>
</evidence>
<keyword evidence="12" id="KW-0067">ATP-binding</keyword>
<feature type="domain" description="DOD-type homing endonuclease" evidence="17">
    <location>
        <begin position="585"/>
        <end position="728"/>
    </location>
</feature>
<dbReference type="PROSITE" id="PS50817">
    <property type="entry name" value="INTEIN_N_TER"/>
    <property type="match status" value="1"/>
</dbReference>
<dbReference type="GO" id="GO:0004519">
    <property type="term" value="F:endonuclease activity"/>
    <property type="evidence" value="ECO:0007669"/>
    <property type="project" value="InterPro"/>
</dbReference>
<dbReference type="InterPro" id="IPR004042">
    <property type="entry name" value="Intein_endonuc_central"/>
</dbReference>
<dbReference type="FunFam" id="3.30.1490.20:FF:000010">
    <property type="entry name" value="Phosphoenolpyruvate synthase"/>
    <property type="match status" value="1"/>
</dbReference>
<dbReference type="SUPFAM" id="SSF55608">
    <property type="entry name" value="Homing endonucleases"/>
    <property type="match status" value="1"/>
</dbReference>
<dbReference type="InterPro" id="IPR015813">
    <property type="entry name" value="Pyrv/PenolPyrv_kinase-like_dom"/>
</dbReference>
<dbReference type="SUPFAM" id="SSF52009">
    <property type="entry name" value="Phosphohistidine domain"/>
    <property type="match status" value="1"/>
</dbReference>
<sequence>MVTIGKNTASHSSQERSLILWFDEVGIADIPRVGGKNASLGEMIQQLKPRGVNIPNGFATTAYAYRYFIESAGLEHKLRKLFSDLNVEDVKNLRERGRKARALLLHTPFPSELRDAITTAYQALCISTPERDLEFADKYTVDVAVRSSATAEDLPDASFAGQQESYLNITGVEGVLSACHKCFASLFTDRAISYREIKGFDHFSVALAVGVQKMVRSDLASSGVMFSIETETGFKNAALITAAYGLGENVVQGNINPDEYYVFKPTLKAGFRPIIDKRLGSKELKMVYDDGSKLTKNVPVPVEERGKFALNDDEILQLAQWACLIEDHYSEVHDLYTPMDIEWAKDGITNELFVVQARPETVQSHKEQRVLKTYRLLGSGIGSGEKFADTSTPNLNSLHPLVTGRAIGEAIGQGKANLILDVSKIEQFKLGEVLVTERTDPDWEPIMKKASAIITNQGGRTCFDGETKILTNNGFMTLQQIYERGHEGLFTIALNLETNKIEWQPILDSMKRQSRMISISASQTGRVADNILRLTPDHKMINIRRGKYIKTEIQEMLTHREMLLIAQHIPSLIDSREERTETAYLLGGILTDGSIYRSRTHGEVQFIQKDIPQKEQFIAAMNECMTALYGKSFVPCKKNDSCGYIRGQLVVGQATAYRFYSKRVAYELHEKEQNIVSMLLNNSVEFSYHFLAGVIDGDGCYSNNRINIYVSEDLLLQAVIVACLKIGTVPQVTKNRGIHNVQLVEKLTEIFQFTNRVHGEVTDRTIQTRFFATSQLFDDTVTGQLKLRRDNNLLISDKQLRETGFFEELLAGDLSMQRVVLVEEETWGDVYNITVAKHHNYVVFTSKYTPVIVCNCHAAIIARELGVPAIVGCGDATGILKNNQEITVSCAEGEEGRVYEGLLPFEVQEVTLENLPHTRTEILMNVGNPQEAFSLSAIPNGGVGLARTEFIIANYIQTHPMALIHFDELEDEFVKAKIAEITALYEDKSQYFVDKLAQGVGRIAGAFYPKPVIVRMSDFKSNEYANLLGGKQFEPKEENPMLGWRGAARYYDEGYREAFALECYAIKQVRDDMGLTNVIPMIPFCRTPDEGRLVLAEMAKNGLKQGVNNLQVYVMCELPNNVILAEDFAQVFDGFSIGSNDLTQLTLGLDRDSALVARLFDERSEGVKRMVKFAIAAAKKHNRKIGICGQAPSDYPEFAQFLVEQGIDSISLNPDSVLKTMLEIAKVENS</sequence>
<dbReference type="InterPro" id="IPR030934">
    <property type="entry name" value="Intein_C"/>
</dbReference>
<dbReference type="AlphaFoldDB" id="A0AAP5I4F1"/>
<dbReference type="Pfam" id="PF02896">
    <property type="entry name" value="PEP-utilizers_C"/>
    <property type="match status" value="1"/>
</dbReference>
<dbReference type="InterPro" id="IPR027434">
    <property type="entry name" value="Homing_endonucl"/>
</dbReference>
<dbReference type="InterPro" id="IPR023151">
    <property type="entry name" value="PEP_util_CS"/>
</dbReference>
<evidence type="ECO:0000256" key="11">
    <source>
        <dbReference type="ARBA" id="ARBA00022813"/>
    </source>
</evidence>
<name>A0AAP5I4F1_9CYAN</name>
<evidence type="ECO:0000256" key="14">
    <source>
        <dbReference type="ARBA" id="ARBA00023000"/>
    </source>
</evidence>
<evidence type="ECO:0000313" key="19">
    <source>
        <dbReference type="Proteomes" id="UP000667802"/>
    </source>
</evidence>
<evidence type="ECO:0000256" key="13">
    <source>
        <dbReference type="ARBA" id="ARBA00022842"/>
    </source>
</evidence>
<dbReference type="PANTHER" id="PTHR43030:SF1">
    <property type="entry name" value="PHOSPHOENOLPYRUVATE SYNTHASE"/>
    <property type="match status" value="1"/>
</dbReference>